<evidence type="ECO:0000313" key="7">
    <source>
        <dbReference type="EMBL" id="SES96861.1"/>
    </source>
</evidence>
<reference evidence="8" key="1">
    <citation type="submission" date="2016-10" db="EMBL/GenBank/DDBJ databases">
        <authorList>
            <person name="Varghese N."/>
            <person name="Submissions S."/>
        </authorList>
    </citation>
    <scope>NUCLEOTIDE SEQUENCE [LARGE SCALE GENOMIC DNA]</scope>
    <source>
        <strain evidence="8">CGMCC 1.3566</strain>
    </source>
</reference>
<feature type="transmembrane region" description="Helical" evidence="5">
    <location>
        <begin position="173"/>
        <end position="193"/>
    </location>
</feature>
<dbReference type="GO" id="GO:0008271">
    <property type="term" value="F:secondary active sulfate transmembrane transporter activity"/>
    <property type="evidence" value="ECO:0007669"/>
    <property type="project" value="InterPro"/>
</dbReference>
<name>A0A1I0AR92_9BACI</name>
<dbReference type="Pfam" id="PF01740">
    <property type="entry name" value="STAS"/>
    <property type="match status" value="1"/>
</dbReference>
<dbReference type="CDD" id="cd07042">
    <property type="entry name" value="STAS_SulP_like_sulfate_transporter"/>
    <property type="match status" value="1"/>
</dbReference>
<dbReference type="PROSITE" id="PS50801">
    <property type="entry name" value="STAS"/>
    <property type="match status" value="1"/>
</dbReference>
<dbReference type="STRING" id="237682.SAMN05421676_102237"/>
<dbReference type="EMBL" id="FOHJ01000002">
    <property type="protein sequence ID" value="SES96861.1"/>
    <property type="molecule type" value="Genomic_DNA"/>
</dbReference>
<dbReference type="PANTHER" id="PTHR43310:SF1">
    <property type="entry name" value="SULFATE TRANSPORTER YBAR-RELATED"/>
    <property type="match status" value="1"/>
</dbReference>
<keyword evidence="3 5" id="KW-1133">Transmembrane helix</keyword>
<dbReference type="InterPro" id="IPR052706">
    <property type="entry name" value="Membrane-Transporter-like"/>
</dbReference>
<dbReference type="GO" id="GO:0016020">
    <property type="term" value="C:membrane"/>
    <property type="evidence" value="ECO:0007669"/>
    <property type="project" value="UniProtKB-SubCell"/>
</dbReference>
<dbReference type="InterPro" id="IPR036513">
    <property type="entry name" value="STAS_dom_sf"/>
</dbReference>
<keyword evidence="4 5" id="KW-0472">Membrane</keyword>
<dbReference type="RefSeq" id="WP_093132036.1">
    <property type="nucleotide sequence ID" value="NZ_FOHJ01000002.1"/>
</dbReference>
<evidence type="ECO:0000256" key="2">
    <source>
        <dbReference type="ARBA" id="ARBA00022692"/>
    </source>
</evidence>
<sequence length="484" mass="51876">MQNTLTSRKAWFGNIKGDLVSGIVVALALIPEAIAFAIIAGVDPMVGLYASFLISVVIAFAGGRPGMISGATGAMALVMVDLVAEWGVDYLLAATILTGVLQIIFGITKLARLMKFIPRSVMVGFVNALAILIFTAQLEHFEGANWVMYAMVIGALAIIYLFPLFTKAVPSPLIAIVVITIIALMTNVNVLTVGDMGQITQAFPSFLFPNVPFSFDTLMIIFPYSLALAIVGLVESLLTASIVDEYTGTASNKNREAGGQGIANIITGFFGGMAGCAMIGQSVINVSSGGRGRLSSLTAGLVLISLIVFMGDIVSQIPVAALVGVMVMVSIGTFDWGSIRTLKIVPLTDNLVMIVTVLTVVFTHNLAIGVLTGVLLSAIFFVAKISKVKVTKEFKYNRMHYTFQGEIFFASVTELMDEFDYNTENAKEAVFDLTKARLWDDSAIAALDKIVSNLEQKRINVYVVGLNQLSSELRAKLSRKLSAH</sequence>
<feature type="transmembrane region" description="Helical" evidence="5">
    <location>
        <begin position="213"/>
        <end position="240"/>
    </location>
</feature>
<evidence type="ECO:0000256" key="5">
    <source>
        <dbReference type="SAM" id="Phobius"/>
    </source>
</evidence>
<comment type="subcellular location">
    <subcellularLocation>
        <location evidence="1">Membrane</location>
        <topology evidence="1">Multi-pass membrane protein</topology>
    </subcellularLocation>
</comment>
<keyword evidence="8" id="KW-1185">Reference proteome</keyword>
<dbReference type="Pfam" id="PF00916">
    <property type="entry name" value="Sulfate_transp"/>
    <property type="match status" value="2"/>
</dbReference>
<protein>
    <submittedName>
        <fullName evidence="7">Sulfate permease, SulP family</fullName>
    </submittedName>
</protein>
<dbReference type="Proteomes" id="UP000199095">
    <property type="component" value="Unassembled WGS sequence"/>
</dbReference>
<keyword evidence="2 5" id="KW-0812">Transmembrane</keyword>
<dbReference type="OrthoDB" id="9771198at2"/>
<feature type="transmembrane region" description="Helical" evidence="5">
    <location>
        <begin position="144"/>
        <end position="166"/>
    </location>
</feature>
<evidence type="ECO:0000259" key="6">
    <source>
        <dbReference type="PROSITE" id="PS50801"/>
    </source>
</evidence>
<dbReference type="PROSITE" id="PS01130">
    <property type="entry name" value="SLC26A"/>
    <property type="match status" value="1"/>
</dbReference>
<feature type="domain" description="STAS" evidence="6">
    <location>
        <begin position="401"/>
        <end position="484"/>
    </location>
</feature>
<organism evidence="7 8">
    <name type="scientific">Salinibacillus kushneri</name>
    <dbReference type="NCBI Taxonomy" id="237682"/>
    <lineage>
        <taxon>Bacteria</taxon>
        <taxon>Bacillati</taxon>
        <taxon>Bacillota</taxon>
        <taxon>Bacilli</taxon>
        <taxon>Bacillales</taxon>
        <taxon>Bacillaceae</taxon>
        <taxon>Salinibacillus</taxon>
    </lineage>
</organism>
<feature type="transmembrane region" description="Helical" evidence="5">
    <location>
        <begin position="90"/>
        <end position="108"/>
    </location>
</feature>
<feature type="transmembrane region" description="Helical" evidence="5">
    <location>
        <begin position="261"/>
        <end position="284"/>
    </location>
</feature>
<dbReference type="InterPro" id="IPR002645">
    <property type="entry name" value="STAS_dom"/>
</dbReference>
<accession>A0A1I0AR92</accession>
<feature type="transmembrane region" description="Helical" evidence="5">
    <location>
        <begin position="351"/>
        <end position="382"/>
    </location>
</feature>
<evidence type="ECO:0000256" key="4">
    <source>
        <dbReference type="ARBA" id="ARBA00023136"/>
    </source>
</evidence>
<dbReference type="SUPFAM" id="SSF52091">
    <property type="entry name" value="SpoIIaa-like"/>
    <property type="match status" value="1"/>
</dbReference>
<dbReference type="AlphaFoldDB" id="A0A1I0AR92"/>
<proteinExistence type="predicted"/>
<evidence type="ECO:0000256" key="3">
    <source>
        <dbReference type="ARBA" id="ARBA00022989"/>
    </source>
</evidence>
<feature type="transmembrane region" description="Helical" evidence="5">
    <location>
        <begin position="120"/>
        <end position="138"/>
    </location>
</feature>
<evidence type="ECO:0000313" key="8">
    <source>
        <dbReference type="Proteomes" id="UP000199095"/>
    </source>
</evidence>
<dbReference type="PANTHER" id="PTHR43310">
    <property type="entry name" value="SULFATE TRANSPORTER YBAR-RELATED"/>
    <property type="match status" value="1"/>
</dbReference>
<feature type="transmembrane region" description="Helical" evidence="5">
    <location>
        <begin position="296"/>
        <end position="314"/>
    </location>
</feature>
<dbReference type="Gene3D" id="3.30.750.24">
    <property type="entry name" value="STAS domain"/>
    <property type="match status" value="1"/>
</dbReference>
<feature type="transmembrane region" description="Helical" evidence="5">
    <location>
        <begin position="46"/>
        <end position="62"/>
    </location>
</feature>
<dbReference type="InterPro" id="IPR011547">
    <property type="entry name" value="SLC26A/SulP_dom"/>
</dbReference>
<feature type="transmembrane region" description="Helical" evidence="5">
    <location>
        <begin position="319"/>
        <end position="339"/>
    </location>
</feature>
<evidence type="ECO:0000256" key="1">
    <source>
        <dbReference type="ARBA" id="ARBA00004141"/>
    </source>
</evidence>
<gene>
    <name evidence="7" type="ORF">SAMN05421676_102237</name>
</gene>
<feature type="transmembrane region" description="Helical" evidence="5">
    <location>
        <begin position="20"/>
        <end position="40"/>
    </location>
</feature>
<dbReference type="InterPro" id="IPR018045">
    <property type="entry name" value="S04_transporter_CS"/>
</dbReference>